<sequence>MTYVVGQAFNAFSDFSMQPSASSLTPSSAPSKEARDALYRGVGLAALELVGLAVGSFALGSLSSSLWIWVGEINTRMVRRRVYDAVMGKEMAWFDLHVGSGGEETQEGEGGDNQGTSVGAGGLMAKFSRETDDIRAASSLALGQLLQYLTTALTALLLAFSRSYSLTLIILASIPLLILTQGLAQSLSSPLLHLEREQTAQAASTLERALVHLGSVKSYNAQNYFLSLTTSSFASLQRTARRLNTLWGATSAAAQFLMMALFVQAFWWGA</sequence>
<evidence type="ECO:0000313" key="8">
    <source>
        <dbReference type="Proteomes" id="UP000284706"/>
    </source>
</evidence>
<dbReference type="Gene3D" id="1.20.1560.10">
    <property type="entry name" value="ABC transporter type 1, transmembrane domain"/>
    <property type="match status" value="1"/>
</dbReference>
<evidence type="ECO:0000256" key="1">
    <source>
        <dbReference type="ARBA" id="ARBA00004141"/>
    </source>
</evidence>
<proteinExistence type="predicted"/>
<organism evidence="7 8">
    <name type="scientific">Gymnopilus dilepis</name>
    <dbReference type="NCBI Taxonomy" id="231916"/>
    <lineage>
        <taxon>Eukaryota</taxon>
        <taxon>Fungi</taxon>
        <taxon>Dikarya</taxon>
        <taxon>Basidiomycota</taxon>
        <taxon>Agaricomycotina</taxon>
        <taxon>Agaricomycetes</taxon>
        <taxon>Agaricomycetidae</taxon>
        <taxon>Agaricales</taxon>
        <taxon>Agaricineae</taxon>
        <taxon>Hymenogastraceae</taxon>
        <taxon>Gymnopilus</taxon>
    </lineage>
</organism>
<dbReference type="EMBL" id="NHYE01003618">
    <property type="protein sequence ID" value="PPQ88511.1"/>
    <property type="molecule type" value="Genomic_DNA"/>
</dbReference>
<feature type="transmembrane region" description="Helical" evidence="5">
    <location>
        <begin position="246"/>
        <end position="268"/>
    </location>
</feature>
<dbReference type="Pfam" id="PF00664">
    <property type="entry name" value="ABC_membrane"/>
    <property type="match status" value="2"/>
</dbReference>
<reference evidence="7 8" key="1">
    <citation type="journal article" date="2018" name="Evol. Lett.">
        <title>Horizontal gene cluster transfer increased hallucinogenic mushroom diversity.</title>
        <authorList>
            <person name="Reynolds H.T."/>
            <person name="Vijayakumar V."/>
            <person name="Gluck-Thaler E."/>
            <person name="Korotkin H.B."/>
            <person name="Matheny P.B."/>
            <person name="Slot J.C."/>
        </authorList>
    </citation>
    <scope>NUCLEOTIDE SEQUENCE [LARGE SCALE GENOMIC DNA]</scope>
    <source>
        <strain evidence="7 8">SRW20</strain>
    </source>
</reference>
<dbReference type="InterPro" id="IPR011527">
    <property type="entry name" value="ABC1_TM_dom"/>
</dbReference>
<dbReference type="STRING" id="231916.A0A409XCN9"/>
<dbReference type="InterPro" id="IPR039421">
    <property type="entry name" value="Type_1_exporter"/>
</dbReference>
<evidence type="ECO:0000259" key="6">
    <source>
        <dbReference type="PROSITE" id="PS50929"/>
    </source>
</evidence>
<dbReference type="Proteomes" id="UP000284706">
    <property type="component" value="Unassembled WGS sequence"/>
</dbReference>
<evidence type="ECO:0000256" key="2">
    <source>
        <dbReference type="ARBA" id="ARBA00022692"/>
    </source>
</evidence>
<dbReference type="GO" id="GO:0015421">
    <property type="term" value="F:ABC-type oligopeptide transporter activity"/>
    <property type="evidence" value="ECO:0007669"/>
    <property type="project" value="TreeGrafter"/>
</dbReference>
<feature type="domain" description="ABC transmembrane type-1" evidence="6">
    <location>
        <begin position="1"/>
        <end position="270"/>
    </location>
</feature>
<keyword evidence="3 5" id="KW-1133">Transmembrane helix</keyword>
<protein>
    <recommendedName>
        <fullName evidence="6">ABC transmembrane type-1 domain-containing protein</fullName>
    </recommendedName>
</protein>
<dbReference type="OrthoDB" id="6500128at2759"/>
<name>A0A409XCN9_9AGAR</name>
<feature type="non-terminal residue" evidence="7">
    <location>
        <position position="270"/>
    </location>
</feature>
<keyword evidence="2 5" id="KW-0812">Transmembrane</keyword>
<dbReference type="AlphaFoldDB" id="A0A409XCN9"/>
<keyword evidence="4 5" id="KW-0472">Membrane</keyword>
<comment type="subcellular location">
    <subcellularLocation>
        <location evidence="1">Membrane</location>
        <topology evidence="1">Multi-pass membrane protein</topology>
    </subcellularLocation>
</comment>
<gene>
    <name evidence="7" type="ORF">CVT26_009725</name>
</gene>
<dbReference type="GO" id="GO:0005743">
    <property type="term" value="C:mitochondrial inner membrane"/>
    <property type="evidence" value="ECO:0007669"/>
    <property type="project" value="TreeGrafter"/>
</dbReference>
<evidence type="ECO:0000256" key="5">
    <source>
        <dbReference type="SAM" id="Phobius"/>
    </source>
</evidence>
<dbReference type="PANTHER" id="PTHR43394">
    <property type="entry name" value="ATP-DEPENDENT PERMEASE MDL1, MITOCHONDRIAL"/>
    <property type="match status" value="1"/>
</dbReference>
<feature type="transmembrane region" description="Helical" evidence="5">
    <location>
        <begin position="49"/>
        <end position="70"/>
    </location>
</feature>
<dbReference type="PROSITE" id="PS50929">
    <property type="entry name" value="ABC_TM1F"/>
    <property type="match status" value="1"/>
</dbReference>
<dbReference type="GO" id="GO:0005524">
    <property type="term" value="F:ATP binding"/>
    <property type="evidence" value="ECO:0007669"/>
    <property type="project" value="InterPro"/>
</dbReference>
<dbReference type="SUPFAM" id="SSF90123">
    <property type="entry name" value="ABC transporter transmembrane region"/>
    <property type="match status" value="1"/>
</dbReference>
<accession>A0A409XCN9</accession>
<evidence type="ECO:0000256" key="3">
    <source>
        <dbReference type="ARBA" id="ARBA00022989"/>
    </source>
</evidence>
<keyword evidence="8" id="KW-1185">Reference proteome</keyword>
<dbReference type="InParanoid" id="A0A409XCN9"/>
<dbReference type="PANTHER" id="PTHR43394:SF15">
    <property type="entry name" value="ALPHA-FACTOR-TRANSPORTING ATPASE"/>
    <property type="match status" value="1"/>
</dbReference>
<dbReference type="InterPro" id="IPR036640">
    <property type="entry name" value="ABC1_TM_sf"/>
</dbReference>
<dbReference type="GO" id="GO:0090374">
    <property type="term" value="P:oligopeptide export from mitochondrion"/>
    <property type="evidence" value="ECO:0007669"/>
    <property type="project" value="TreeGrafter"/>
</dbReference>
<evidence type="ECO:0000313" key="7">
    <source>
        <dbReference type="EMBL" id="PPQ88511.1"/>
    </source>
</evidence>
<evidence type="ECO:0000256" key="4">
    <source>
        <dbReference type="ARBA" id="ARBA00023136"/>
    </source>
</evidence>
<comment type="caution">
    <text evidence="7">The sequence shown here is derived from an EMBL/GenBank/DDBJ whole genome shotgun (WGS) entry which is preliminary data.</text>
</comment>